<dbReference type="PANTHER" id="PTHR23278">
    <property type="entry name" value="SIDESTEP PROTEIN"/>
    <property type="match status" value="1"/>
</dbReference>
<dbReference type="InParanoid" id="B4MC90"/>
<evidence type="ECO:0000256" key="2">
    <source>
        <dbReference type="ARBA" id="ARBA00022692"/>
    </source>
</evidence>
<reference evidence="10 11" key="1">
    <citation type="journal article" date="2007" name="Nature">
        <title>Evolution of genes and genomes on the Drosophila phylogeny.</title>
        <authorList>
            <consortium name="Drosophila 12 Genomes Consortium"/>
            <person name="Clark A.G."/>
            <person name="Eisen M.B."/>
            <person name="Smith D.R."/>
            <person name="Bergman C.M."/>
            <person name="Oliver B."/>
            <person name="Markow T.A."/>
            <person name="Kaufman T.C."/>
            <person name="Kellis M."/>
            <person name="Gelbart W."/>
            <person name="Iyer V.N."/>
            <person name="Pollard D.A."/>
            <person name="Sackton T.B."/>
            <person name="Larracuente A.M."/>
            <person name="Singh N.D."/>
            <person name="Abad J.P."/>
            <person name="Abt D.N."/>
            <person name="Adryan B."/>
            <person name="Aguade M."/>
            <person name="Akashi H."/>
            <person name="Anderson W.W."/>
            <person name="Aquadro C.F."/>
            <person name="Ardell D.H."/>
            <person name="Arguello R."/>
            <person name="Artieri C.G."/>
            <person name="Barbash D.A."/>
            <person name="Barker D."/>
            <person name="Barsanti P."/>
            <person name="Batterham P."/>
            <person name="Batzoglou S."/>
            <person name="Begun D."/>
            <person name="Bhutkar A."/>
            <person name="Blanco E."/>
            <person name="Bosak S.A."/>
            <person name="Bradley R.K."/>
            <person name="Brand A.D."/>
            <person name="Brent M.R."/>
            <person name="Brooks A.N."/>
            <person name="Brown R.H."/>
            <person name="Butlin R.K."/>
            <person name="Caggese C."/>
            <person name="Calvi B.R."/>
            <person name="Bernardo de Carvalho A."/>
            <person name="Caspi A."/>
            <person name="Castrezana S."/>
            <person name="Celniker S.E."/>
            <person name="Chang J.L."/>
            <person name="Chapple C."/>
            <person name="Chatterji S."/>
            <person name="Chinwalla A."/>
            <person name="Civetta A."/>
            <person name="Clifton S.W."/>
            <person name="Comeron J.M."/>
            <person name="Costello J.C."/>
            <person name="Coyne J.A."/>
            <person name="Daub J."/>
            <person name="David R.G."/>
            <person name="Delcher A.L."/>
            <person name="Delehaunty K."/>
            <person name="Do C.B."/>
            <person name="Ebling H."/>
            <person name="Edwards K."/>
            <person name="Eickbush T."/>
            <person name="Evans J.D."/>
            <person name="Filipski A."/>
            <person name="Findeiss S."/>
            <person name="Freyhult E."/>
            <person name="Fulton L."/>
            <person name="Fulton R."/>
            <person name="Garcia A.C."/>
            <person name="Gardiner A."/>
            <person name="Garfield D.A."/>
            <person name="Garvin B.E."/>
            <person name="Gibson G."/>
            <person name="Gilbert D."/>
            <person name="Gnerre S."/>
            <person name="Godfrey J."/>
            <person name="Good R."/>
            <person name="Gotea V."/>
            <person name="Gravely B."/>
            <person name="Greenberg A.J."/>
            <person name="Griffiths-Jones S."/>
            <person name="Gross S."/>
            <person name="Guigo R."/>
            <person name="Gustafson E.A."/>
            <person name="Haerty W."/>
            <person name="Hahn M.W."/>
            <person name="Halligan D.L."/>
            <person name="Halpern A.L."/>
            <person name="Halter G.M."/>
            <person name="Han M.V."/>
            <person name="Heger A."/>
            <person name="Hillier L."/>
            <person name="Hinrichs A.S."/>
            <person name="Holmes I."/>
            <person name="Hoskins R.A."/>
            <person name="Hubisz M.J."/>
            <person name="Hultmark D."/>
            <person name="Huntley M.A."/>
            <person name="Jaffe D.B."/>
            <person name="Jagadeeshan S."/>
            <person name="Jeck W.R."/>
            <person name="Johnson J."/>
            <person name="Jones C.D."/>
            <person name="Jordan W.C."/>
            <person name="Karpen G.H."/>
            <person name="Kataoka E."/>
            <person name="Keightley P.D."/>
            <person name="Kheradpour P."/>
            <person name="Kirkness E.F."/>
            <person name="Koerich L.B."/>
            <person name="Kristiansen K."/>
            <person name="Kudrna D."/>
            <person name="Kulathinal R.J."/>
            <person name="Kumar S."/>
            <person name="Kwok R."/>
            <person name="Lander E."/>
            <person name="Langley C.H."/>
            <person name="Lapoint R."/>
            <person name="Lazzaro B.P."/>
            <person name="Lee S.J."/>
            <person name="Levesque L."/>
            <person name="Li R."/>
            <person name="Lin C.F."/>
            <person name="Lin M.F."/>
            <person name="Lindblad-Toh K."/>
            <person name="Llopart A."/>
            <person name="Long M."/>
            <person name="Low L."/>
            <person name="Lozovsky E."/>
            <person name="Lu J."/>
            <person name="Luo M."/>
            <person name="Machado C.A."/>
            <person name="Makalowski W."/>
            <person name="Marzo M."/>
            <person name="Matsuda M."/>
            <person name="Matzkin L."/>
            <person name="McAllister B."/>
            <person name="McBride C.S."/>
            <person name="McKernan B."/>
            <person name="McKernan K."/>
            <person name="Mendez-Lago M."/>
            <person name="Minx P."/>
            <person name="Mollenhauer M.U."/>
            <person name="Montooth K."/>
            <person name="Mount S.M."/>
            <person name="Mu X."/>
            <person name="Myers E."/>
            <person name="Negre B."/>
            <person name="Newfeld S."/>
            <person name="Nielsen R."/>
            <person name="Noor M.A."/>
            <person name="O'Grady P."/>
            <person name="Pachter L."/>
            <person name="Papaceit M."/>
            <person name="Parisi M.J."/>
            <person name="Parisi M."/>
            <person name="Parts L."/>
            <person name="Pedersen J.S."/>
            <person name="Pesole G."/>
            <person name="Phillippy A.M."/>
            <person name="Ponting C.P."/>
            <person name="Pop M."/>
            <person name="Porcelli D."/>
            <person name="Powell J.R."/>
            <person name="Prohaska S."/>
            <person name="Pruitt K."/>
            <person name="Puig M."/>
            <person name="Quesneville H."/>
            <person name="Ram K.R."/>
            <person name="Rand D."/>
            <person name="Rasmussen M.D."/>
            <person name="Reed L.K."/>
            <person name="Reenan R."/>
            <person name="Reily A."/>
            <person name="Remington K.A."/>
            <person name="Rieger T.T."/>
            <person name="Ritchie M.G."/>
            <person name="Robin C."/>
            <person name="Rogers Y.H."/>
            <person name="Rohde C."/>
            <person name="Rozas J."/>
            <person name="Rubenfield M.J."/>
            <person name="Ruiz A."/>
            <person name="Russo S."/>
            <person name="Salzberg S.L."/>
            <person name="Sanchez-Gracia A."/>
            <person name="Saranga D.J."/>
            <person name="Sato H."/>
            <person name="Schaeffer S.W."/>
            <person name="Schatz M.C."/>
            <person name="Schlenke T."/>
            <person name="Schwartz R."/>
            <person name="Segarra C."/>
            <person name="Singh R.S."/>
            <person name="Sirot L."/>
            <person name="Sirota M."/>
            <person name="Sisneros N.B."/>
            <person name="Smith C.D."/>
            <person name="Smith T.F."/>
            <person name="Spieth J."/>
            <person name="Stage D.E."/>
            <person name="Stark A."/>
            <person name="Stephan W."/>
            <person name="Strausberg R.L."/>
            <person name="Strempel S."/>
            <person name="Sturgill D."/>
            <person name="Sutton G."/>
            <person name="Sutton G.G."/>
            <person name="Tao W."/>
            <person name="Teichmann S."/>
            <person name="Tobari Y.N."/>
            <person name="Tomimura Y."/>
            <person name="Tsolas J.M."/>
            <person name="Valente V.L."/>
            <person name="Venter E."/>
            <person name="Venter J.C."/>
            <person name="Vicario S."/>
            <person name="Vieira F.G."/>
            <person name="Vilella A.J."/>
            <person name="Villasante A."/>
            <person name="Walenz B."/>
            <person name="Wang J."/>
            <person name="Wasserman M."/>
            <person name="Watts T."/>
            <person name="Wilson D."/>
            <person name="Wilson R.K."/>
            <person name="Wing R.A."/>
            <person name="Wolfner M.F."/>
            <person name="Wong A."/>
            <person name="Wong G.K."/>
            <person name="Wu C.I."/>
            <person name="Wu G."/>
            <person name="Yamamoto D."/>
            <person name="Yang H.P."/>
            <person name="Yang S.P."/>
            <person name="Yorke J.A."/>
            <person name="Yoshida K."/>
            <person name="Zdobnov E."/>
            <person name="Zhang P."/>
            <person name="Zhang Y."/>
            <person name="Zimin A.V."/>
            <person name="Baldwin J."/>
            <person name="Abdouelleil A."/>
            <person name="Abdulkadir J."/>
            <person name="Abebe A."/>
            <person name="Abera B."/>
            <person name="Abreu J."/>
            <person name="Acer S.C."/>
            <person name="Aftuck L."/>
            <person name="Alexander A."/>
            <person name="An P."/>
            <person name="Anderson E."/>
            <person name="Anderson S."/>
            <person name="Arachi H."/>
            <person name="Azer M."/>
            <person name="Bachantsang P."/>
            <person name="Barry A."/>
            <person name="Bayul T."/>
            <person name="Berlin A."/>
            <person name="Bessette D."/>
            <person name="Bloom T."/>
            <person name="Blye J."/>
            <person name="Boguslavskiy L."/>
            <person name="Bonnet C."/>
            <person name="Boukhgalter B."/>
            <person name="Bourzgui I."/>
            <person name="Brown A."/>
            <person name="Cahill P."/>
            <person name="Channer S."/>
            <person name="Cheshatsang Y."/>
            <person name="Chuda L."/>
            <person name="Citroen M."/>
            <person name="Collymore A."/>
            <person name="Cooke P."/>
            <person name="Costello M."/>
            <person name="D'Aco K."/>
            <person name="Daza R."/>
            <person name="De Haan G."/>
            <person name="DeGray S."/>
            <person name="DeMaso C."/>
            <person name="Dhargay N."/>
            <person name="Dooley K."/>
            <person name="Dooley E."/>
            <person name="Doricent M."/>
            <person name="Dorje P."/>
            <person name="Dorjee K."/>
            <person name="Dupes A."/>
            <person name="Elong R."/>
            <person name="Falk J."/>
            <person name="Farina A."/>
            <person name="Faro S."/>
            <person name="Ferguson D."/>
            <person name="Fisher S."/>
            <person name="Foley C.D."/>
            <person name="Franke A."/>
            <person name="Friedrich D."/>
            <person name="Gadbois L."/>
            <person name="Gearin G."/>
            <person name="Gearin C.R."/>
            <person name="Giannoukos G."/>
            <person name="Goode T."/>
            <person name="Graham J."/>
            <person name="Grandbois E."/>
            <person name="Grewal S."/>
            <person name="Gyaltsen K."/>
            <person name="Hafez N."/>
            <person name="Hagos B."/>
            <person name="Hall J."/>
            <person name="Henson C."/>
            <person name="Hollinger A."/>
            <person name="Honan T."/>
            <person name="Huard M.D."/>
            <person name="Hughes L."/>
            <person name="Hurhula B."/>
            <person name="Husby M.E."/>
            <person name="Kamat A."/>
            <person name="Kanga B."/>
            <person name="Kashin S."/>
            <person name="Khazanovich D."/>
            <person name="Kisner P."/>
            <person name="Lance K."/>
            <person name="Lara M."/>
            <person name="Lee W."/>
            <person name="Lennon N."/>
            <person name="Letendre F."/>
            <person name="LeVine R."/>
            <person name="Lipovsky A."/>
            <person name="Liu X."/>
            <person name="Liu J."/>
            <person name="Liu S."/>
            <person name="Lokyitsang T."/>
            <person name="Lokyitsang Y."/>
            <person name="Lubonja R."/>
            <person name="Lui A."/>
            <person name="MacDonald P."/>
            <person name="Magnisalis V."/>
            <person name="Maru K."/>
            <person name="Matthews C."/>
            <person name="McCusker W."/>
            <person name="McDonough S."/>
            <person name="Mehta T."/>
            <person name="Meldrim J."/>
            <person name="Meneus L."/>
            <person name="Mihai O."/>
            <person name="Mihalev A."/>
            <person name="Mihova T."/>
            <person name="Mittelman R."/>
            <person name="Mlenga V."/>
            <person name="Montmayeur A."/>
            <person name="Mulrain L."/>
            <person name="Navidi A."/>
            <person name="Naylor J."/>
            <person name="Negash T."/>
            <person name="Nguyen T."/>
            <person name="Nguyen N."/>
            <person name="Nicol R."/>
            <person name="Norbu C."/>
            <person name="Norbu N."/>
            <person name="Novod N."/>
            <person name="O'Neill B."/>
            <person name="Osman S."/>
            <person name="Markiewicz E."/>
            <person name="Oyono O.L."/>
            <person name="Patti C."/>
            <person name="Phunkhang P."/>
            <person name="Pierre F."/>
            <person name="Priest M."/>
            <person name="Raghuraman S."/>
            <person name="Rege F."/>
            <person name="Reyes R."/>
            <person name="Rise C."/>
            <person name="Rogov P."/>
            <person name="Ross K."/>
            <person name="Ryan E."/>
            <person name="Settipalli S."/>
            <person name="Shea T."/>
            <person name="Sherpa N."/>
            <person name="Shi L."/>
            <person name="Shih D."/>
            <person name="Sparrow T."/>
            <person name="Spaulding J."/>
            <person name="Stalker J."/>
            <person name="Stange-Thomann N."/>
            <person name="Stavropoulos S."/>
            <person name="Stone C."/>
            <person name="Strader C."/>
            <person name="Tesfaye S."/>
            <person name="Thomson T."/>
            <person name="Thoulutsang Y."/>
            <person name="Thoulutsang D."/>
            <person name="Topham K."/>
            <person name="Topping I."/>
            <person name="Tsamla T."/>
            <person name="Vassiliev H."/>
            <person name="Vo A."/>
            <person name="Wangchuk T."/>
            <person name="Wangdi T."/>
            <person name="Weiand M."/>
            <person name="Wilkinson J."/>
            <person name="Wilson A."/>
            <person name="Yadav S."/>
            <person name="Young G."/>
            <person name="Yu Q."/>
            <person name="Zembek L."/>
            <person name="Zhong D."/>
            <person name="Zimmer A."/>
            <person name="Zwirko Z."/>
            <person name="Jaffe D.B."/>
            <person name="Alvarez P."/>
            <person name="Brockman W."/>
            <person name="Butler J."/>
            <person name="Chin C."/>
            <person name="Gnerre S."/>
            <person name="Grabherr M."/>
            <person name="Kleber M."/>
            <person name="Mauceli E."/>
            <person name="MacCallum I."/>
        </authorList>
    </citation>
    <scope>NUCLEOTIDE SEQUENCE [LARGE SCALE GENOMIC DNA]</scope>
    <source>
        <strain evidence="11">Tucson 15010-1051.87</strain>
    </source>
</reference>
<dbReference type="InterPro" id="IPR003599">
    <property type="entry name" value="Ig_sub"/>
</dbReference>
<dbReference type="SMART" id="SM00060">
    <property type="entry name" value="FN3"/>
    <property type="match status" value="1"/>
</dbReference>
<dbReference type="HOGENOM" id="CLU_005939_1_1_1"/>
<dbReference type="InterPro" id="IPR003961">
    <property type="entry name" value="FN3_dom"/>
</dbReference>
<evidence type="ECO:0000256" key="1">
    <source>
        <dbReference type="ARBA" id="ARBA00004167"/>
    </source>
</evidence>
<feature type="domain" description="Ig-like" evidence="8">
    <location>
        <begin position="208"/>
        <end position="313"/>
    </location>
</feature>
<dbReference type="AlphaFoldDB" id="B4MC90"/>
<dbReference type="FunCoup" id="B4MC90">
    <property type="interactions" value="42"/>
</dbReference>
<sequence>MKEAFIQTIDSLIGENVYLPCNVTTNDGDEAILVLWYRDDKATPIYSVDMRAGMSKAPRRWSDDVVFGERAFFSFENEPGKLSIESVHANDSGIYRCRVDFLRAQTYNTRIMLNVITPPKQVVIRDSANVERSTVVGPYSEGDVVALKCQVFGGYPTPTITWYRDEVEILSGTTSLSGGKILQNEIELGPLRRSDLNSKLVCRAVNHPRASVVEAVVQVDMNFAPLNIRLLGAYQPLSAGRRYDLLCQSAGSRPPAVITWWQNGVRLEKTTETTSSDGNQTTSTLSINLSKADAGTFLSCKAYNHAINSDPLEDGWKLDIQYIPEAYIRLGASLDANALREGTDVYFDCFVVAHPPVFRIEWRHNEIPLVHNISQGVVISNYSLVLQGVTRDTAGNYTCVGFNAEGEGISVPFPLNILYAPTCAQNQPKVYGVAKQEEAQIKCVVDANPHEVDFSWTFNNSAENVDVATNHIYRMGTTSILTYTPFTELDYGTLLCVATNKIGRQRVPCIFHIIAAGRPDQVHNCTLLNISMTSLTITCSDGFNGGLSQLFILELQDANSKEIKANITSAVPRFTVSGLVPGNTYVLSISAYNSKGRSDPTIVNAAMLRMPEKQLTFEQTDTPRAELLFSPMVSLTIGLTLALFIATFAIILALRIPCAATSRRRQKAASIGIESRDDSPVPSDQSVSKDIDETDERNPDVVPELNDYDEQRECARKRQLISTIDTTISNRGNILVNTPLEQNVDTTERAFCAAHKIGFCTLRNEREPHHIQPIPAVNATPHVYSNVIAQCTLPRHSYRNNWPGYKSNYAVHSKFYQISTSSENSDMHLTRESTEEYAGSSSSVSNSSIISTSKAFAQPHNRTIALHHITQAQPSSVSVDTSSNVFNSIEQIQSEDEVTVQTPLMIKRDSSV</sequence>
<dbReference type="InterPro" id="IPR036116">
    <property type="entry name" value="FN3_sf"/>
</dbReference>
<feature type="compositionally biased region" description="Basic and acidic residues" evidence="6">
    <location>
        <begin position="687"/>
        <end position="699"/>
    </location>
</feature>
<dbReference type="OrthoDB" id="10006996at2759"/>
<feature type="domain" description="Ig-like" evidence="8">
    <location>
        <begin position="421"/>
        <end position="500"/>
    </location>
</feature>
<dbReference type="SMART" id="SM00409">
    <property type="entry name" value="IG"/>
    <property type="match status" value="5"/>
</dbReference>
<proteinExistence type="predicted"/>
<dbReference type="Pfam" id="PF08205">
    <property type="entry name" value="C2-set_2"/>
    <property type="match status" value="1"/>
</dbReference>
<dbReference type="EMBL" id="CH940657">
    <property type="protein sequence ID" value="EDW63172.2"/>
    <property type="molecule type" value="Genomic_DNA"/>
</dbReference>
<organism evidence="10 11">
    <name type="scientific">Drosophila virilis</name>
    <name type="common">Fruit fly</name>
    <dbReference type="NCBI Taxonomy" id="7244"/>
    <lineage>
        <taxon>Eukaryota</taxon>
        <taxon>Metazoa</taxon>
        <taxon>Ecdysozoa</taxon>
        <taxon>Arthropoda</taxon>
        <taxon>Hexapoda</taxon>
        <taxon>Insecta</taxon>
        <taxon>Pterygota</taxon>
        <taxon>Neoptera</taxon>
        <taxon>Endopterygota</taxon>
        <taxon>Diptera</taxon>
        <taxon>Brachycera</taxon>
        <taxon>Muscomorpha</taxon>
        <taxon>Ephydroidea</taxon>
        <taxon>Drosophilidae</taxon>
        <taxon>Drosophila</taxon>
    </lineage>
</organism>
<dbReference type="InterPro" id="IPR013162">
    <property type="entry name" value="CD80_C2-set"/>
</dbReference>
<feature type="domain" description="Ig-like" evidence="8">
    <location>
        <begin position="324"/>
        <end position="410"/>
    </location>
</feature>
<dbReference type="Pfam" id="PF00041">
    <property type="entry name" value="fn3"/>
    <property type="match status" value="1"/>
</dbReference>
<feature type="domain" description="Ig-like" evidence="8">
    <location>
        <begin position="14"/>
        <end position="114"/>
    </location>
</feature>
<dbReference type="Proteomes" id="UP000008792">
    <property type="component" value="Unassembled WGS sequence"/>
</dbReference>
<evidence type="ECO:0000256" key="5">
    <source>
        <dbReference type="ARBA" id="ARBA00023157"/>
    </source>
</evidence>
<gene>
    <name evidence="10" type="primary">Dvir\GJ11152</name>
    <name evidence="10" type="ORF">Dvir_GJ11152</name>
</gene>
<protein>
    <submittedName>
        <fullName evidence="10">Uncharacterized protein</fullName>
    </submittedName>
</protein>
<evidence type="ECO:0000256" key="3">
    <source>
        <dbReference type="ARBA" id="ARBA00022989"/>
    </source>
</evidence>
<dbReference type="eggNOG" id="KOG3515">
    <property type="taxonomic scope" value="Eukaryota"/>
</dbReference>
<feature type="domain" description="Ig-like" evidence="8">
    <location>
        <begin position="119"/>
        <end position="206"/>
    </location>
</feature>
<keyword evidence="4 7" id="KW-0472">Membrane</keyword>
<dbReference type="Pfam" id="PF13927">
    <property type="entry name" value="Ig_3"/>
    <property type="match status" value="3"/>
</dbReference>
<dbReference type="InterPro" id="IPR007110">
    <property type="entry name" value="Ig-like_dom"/>
</dbReference>
<dbReference type="Gene3D" id="2.60.40.10">
    <property type="entry name" value="Immunoglobulins"/>
    <property type="match status" value="6"/>
</dbReference>
<evidence type="ECO:0000256" key="6">
    <source>
        <dbReference type="SAM" id="MobiDB-lite"/>
    </source>
</evidence>
<dbReference type="PANTHER" id="PTHR23278:SF25">
    <property type="entry name" value="GH14967P"/>
    <property type="match status" value="1"/>
</dbReference>
<dbReference type="GO" id="GO:0016020">
    <property type="term" value="C:membrane"/>
    <property type="evidence" value="ECO:0007669"/>
    <property type="project" value="UniProtKB-SubCell"/>
</dbReference>
<dbReference type="STRING" id="7244.B4MC90"/>
<evidence type="ECO:0000313" key="11">
    <source>
        <dbReference type="Proteomes" id="UP000008792"/>
    </source>
</evidence>
<accession>B4MC90</accession>
<evidence type="ECO:0000259" key="8">
    <source>
        <dbReference type="PROSITE" id="PS50835"/>
    </source>
</evidence>
<dbReference type="SUPFAM" id="SSF49265">
    <property type="entry name" value="Fibronectin type III"/>
    <property type="match status" value="1"/>
</dbReference>
<dbReference type="InterPro" id="IPR013106">
    <property type="entry name" value="Ig_V-set"/>
</dbReference>
<evidence type="ECO:0000313" key="10">
    <source>
        <dbReference type="EMBL" id="EDW63172.2"/>
    </source>
</evidence>
<keyword evidence="3 7" id="KW-1133">Transmembrane helix</keyword>
<keyword evidence="2 7" id="KW-0812">Transmembrane</keyword>
<dbReference type="CDD" id="cd00096">
    <property type="entry name" value="Ig"/>
    <property type="match status" value="2"/>
</dbReference>
<feature type="region of interest" description="Disordered" evidence="6">
    <location>
        <begin position="670"/>
        <end position="704"/>
    </location>
</feature>
<dbReference type="PROSITE" id="PS50835">
    <property type="entry name" value="IG_LIKE"/>
    <property type="match status" value="5"/>
</dbReference>
<evidence type="ECO:0000256" key="7">
    <source>
        <dbReference type="SAM" id="Phobius"/>
    </source>
</evidence>
<comment type="subcellular location">
    <subcellularLocation>
        <location evidence="1">Membrane</location>
        <topology evidence="1">Single-pass membrane protein</topology>
    </subcellularLocation>
</comment>
<feature type="transmembrane region" description="Helical" evidence="7">
    <location>
        <begin position="632"/>
        <end position="654"/>
    </location>
</feature>
<dbReference type="InterPro" id="IPR013783">
    <property type="entry name" value="Ig-like_fold"/>
</dbReference>
<name>B4MC90_DROVI</name>
<dbReference type="SMART" id="SM00408">
    <property type="entry name" value="IGc2"/>
    <property type="match status" value="4"/>
</dbReference>
<dbReference type="CDD" id="cd00063">
    <property type="entry name" value="FN3"/>
    <property type="match status" value="1"/>
</dbReference>
<dbReference type="PROSITE" id="PS50853">
    <property type="entry name" value="FN3"/>
    <property type="match status" value="1"/>
</dbReference>
<evidence type="ECO:0000256" key="4">
    <source>
        <dbReference type="ARBA" id="ARBA00023136"/>
    </source>
</evidence>
<keyword evidence="11" id="KW-1185">Reference proteome</keyword>
<evidence type="ECO:0000259" key="9">
    <source>
        <dbReference type="PROSITE" id="PS50853"/>
    </source>
</evidence>
<dbReference type="SUPFAM" id="SSF48726">
    <property type="entry name" value="Immunoglobulin"/>
    <property type="match status" value="5"/>
</dbReference>
<dbReference type="InterPro" id="IPR036179">
    <property type="entry name" value="Ig-like_dom_sf"/>
</dbReference>
<keyword evidence="5" id="KW-1015">Disulfide bond</keyword>
<dbReference type="InterPro" id="IPR003598">
    <property type="entry name" value="Ig_sub2"/>
</dbReference>
<feature type="domain" description="Fibronectin type-III" evidence="9">
    <location>
        <begin position="518"/>
        <end position="613"/>
    </location>
</feature>
<dbReference type="Pfam" id="PF07686">
    <property type="entry name" value="V-set"/>
    <property type="match status" value="1"/>
</dbReference>